<evidence type="ECO:0000313" key="2">
    <source>
        <dbReference type="EMBL" id="CAM0151735.1"/>
    </source>
</evidence>
<gene>
    <name evidence="2" type="ORF">URODEC1_LOCUS124625</name>
</gene>
<comment type="caution">
    <text evidence="2">The sequence shown here is derived from an EMBL/GenBank/DDBJ whole genome shotgun (WGS) entry which is preliminary data.</text>
</comment>
<organism evidence="2 3">
    <name type="scientific">Urochloa decumbens</name>
    <dbReference type="NCBI Taxonomy" id="240449"/>
    <lineage>
        <taxon>Eukaryota</taxon>
        <taxon>Viridiplantae</taxon>
        <taxon>Streptophyta</taxon>
        <taxon>Embryophyta</taxon>
        <taxon>Tracheophyta</taxon>
        <taxon>Spermatophyta</taxon>
        <taxon>Magnoliopsida</taxon>
        <taxon>Liliopsida</taxon>
        <taxon>Poales</taxon>
        <taxon>Poaceae</taxon>
        <taxon>PACMAD clade</taxon>
        <taxon>Panicoideae</taxon>
        <taxon>Panicodae</taxon>
        <taxon>Paniceae</taxon>
        <taxon>Melinidinae</taxon>
        <taxon>Urochloa</taxon>
    </lineage>
</organism>
<dbReference type="AlphaFoldDB" id="A0ABC9HCQ4"/>
<feature type="domain" description="DUF1618" evidence="1">
    <location>
        <begin position="200"/>
        <end position="347"/>
    </location>
</feature>
<evidence type="ECO:0000313" key="3">
    <source>
        <dbReference type="Proteomes" id="UP001497457"/>
    </source>
</evidence>
<dbReference type="PANTHER" id="PTHR33074">
    <property type="entry name" value="EXPRESSED PROTEIN-RELATED"/>
    <property type="match status" value="1"/>
</dbReference>
<proteinExistence type="predicted"/>
<dbReference type="Pfam" id="PF07762">
    <property type="entry name" value="DUF1618"/>
    <property type="match status" value="1"/>
</dbReference>
<dbReference type="PANTHER" id="PTHR33074:SF75">
    <property type="entry name" value="OS01G0189800 PROTEIN"/>
    <property type="match status" value="1"/>
</dbReference>
<reference evidence="2" key="1">
    <citation type="submission" date="2024-10" db="EMBL/GenBank/DDBJ databases">
        <authorList>
            <person name="Ryan C."/>
        </authorList>
    </citation>
    <scope>NUCLEOTIDE SEQUENCE [LARGE SCALE GENOMIC DNA]</scope>
</reference>
<dbReference type="Proteomes" id="UP001497457">
    <property type="component" value="Unassembled WGS sequence"/>
</dbReference>
<name>A0ABC9HCQ4_9POAL</name>
<accession>A0ABC9HCQ4</accession>
<dbReference type="EMBL" id="CAXIPR030004614">
    <property type="protein sequence ID" value="CAM0151735.1"/>
    <property type="molecule type" value="Genomic_DNA"/>
</dbReference>
<keyword evidence="3" id="KW-1185">Reference proteome</keyword>
<dbReference type="InterPro" id="IPR011676">
    <property type="entry name" value="DUF1618"/>
</dbReference>
<protein>
    <recommendedName>
        <fullName evidence="1">DUF1618 domain-containing protein</fullName>
    </recommendedName>
</protein>
<evidence type="ECO:0000259" key="1">
    <source>
        <dbReference type="Pfam" id="PF07762"/>
    </source>
</evidence>
<sequence length="425" mass="47952">MSSISTSSDATKIIKPHHRQKLISTTEAQRCPAITGDLGDHPMPLVPVASTRPDVVVATHRDVVLLEISAMLSPFSRADALVDYFVYHANGDPSQRLPSLSLLPVHYHEEKSFAGGKPSQVLLHKDDTGIMSCRSKEGDNSFIVAKLSMADIMVDMFWSGSGKWEVFKNLHVHGANGGCDLRYWSTDAVVADYQCRFLIWVDYYRGMILMDMSLPDESEEKNPQPPRLRYVPLPVDRVSGDPDDYEAGRGGPGHSRSVCATRYGIKFVSVDSKHCSNWGVGHMNVLTWSHTFRITTWSLREDDYTWRKDATMYEEEFLTVLRSEDHRFPRVTPEHPVINMENPDAVCFLLKKSPYSYEEPTWMVEVDVKKKVLLIATAHTKTASSSIGEEDAINSVRIGSHDLFFSTELPRYLDGAGQPCKRRRQ</sequence>